<dbReference type="AlphaFoldDB" id="A0A8E2JGK1"/>
<organism evidence="2 3">
    <name type="scientific">Lepidopterella palustris CBS 459.81</name>
    <dbReference type="NCBI Taxonomy" id="1314670"/>
    <lineage>
        <taxon>Eukaryota</taxon>
        <taxon>Fungi</taxon>
        <taxon>Dikarya</taxon>
        <taxon>Ascomycota</taxon>
        <taxon>Pezizomycotina</taxon>
        <taxon>Dothideomycetes</taxon>
        <taxon>Pleosporomycetidae</taxon>
        <taxon>Mytilinidiales</taxon>
        <taxon>Argynnaceae</taxon>
        <taxon>Lepidopterella</taxon>
    </lineage>
</organism>
<dbReference type="InterPro" id="IPR038883">
    <property type="entry name" value="AN11006-like"/>
</dbReference>
<dbReference type="OrthoDB" id="5413827at2759"/>
<feature type="compositionally biased region" description="Basic residues" evidence="1">
    <location>
        <begin position="299"/>
        <end position="308"/>
    </location>
</feature>
<dbReference type="PANTHER" id="PTHR42085">
    <property type="entry name" value="F-BOX DOMAIN-CONTAINING PROTEIN"/>
    <property type="match status" value="1"/>
</dbReference>
<reference evidence="2 3" key="1">
    <citation type="journal article" date="2016" name="Nat. Commun.">
        <title>Ectomycorrhizal ecology is imprinted in the genome of the dominant symbiotic fungus Cenococcum geophilum.</title>
        <authorList>
            <consortium name="DOE Joint Genome Institute"/>
            <person name="Peter M."/>
            <person name="Kohler A."/>
            <person name="Ohm R.A."/>
            <person name="Kuo A."/>
            <person name="Krutzmann J."/>
            <person name="Morin E."/>
            <person name="Arend M."/>
            <person name="Barry K.W."/>
            <person name="Binder M."/>
            <person name="Choi C."/>
            <person name="Clum A."/>
            <person name="Copeland A."/>
            <person name="Grisel N."/>
            <person name="Haridas S."/>
            <person name="Kipfer T."/>
            <person name="LaButti K."/>
            <person name="Lindquist E."/>
            <person name="Lipzen A."/>
            <person name="Maire R."/>
            <person name="Meier B."/>
            <person name="Mihaltcheva S."/>
            <person name="Molinier V."/>
            <person name="Murat C."/>
            <person name="Poggeler S."/>
            <person name="Quandt C.A."/>
            <person name="Sperisen C."/>
            <person name="Tritt A."/>
            <person name="Tisserant E."/>
            <person name="Crous P.W."/>
            <person name="Henrissat B."/>
            <person name="Nehls U."/>
            <person name="Egli S."/>
            <person name="Spatafora J.W."/>
            <person name="Grigoriev I.V."/>
            <person name="Martin F.M."/>
        </authorList>
    </citation>
    <scope>NUCLEOTIDE SEQUENCE [LARGE SCALE GENOMIC DNA]</scope>
    <source>
        <strain evidence="2 3">CBS 459.81</strain>
    </source>
</reference>
<name>A0A8E2JGK1_9PEZI</name>
<evidence type="ECO:0000313" key="2">
    <source>
        <dbReference type="EMBL" id="OCK81557.1"/>
    </source>
</evidence>
<dbReference type="EMBL" id="KV744916">
    <property type="protein sequence ID" value="OCK81557.1"/>
    <property type="molecule type" value="Genomic_DNA"/>
</dbReference>
<evidence type="ECO:0008006" key="4">
    <source>
        <dbReference type="Google" id="ProtNLM"/>
    </source>
</evidence>
<evidence type="ECO:0000256" key="1">
    <source>
        <dbReference type="SAM" id="MobiDB-lite"/>
    </source>
</evidence>
<dbReference type="PANTHER" id="PTHR42085:SF1">
    <property type="entry name" value="F-BOX DOMAIN-CONTAINING PROTEIN"/>
    <property type="match status" value="1"/>
</dbReference>
<sequence>MSAHHPPTLLTLPPELRNSIYIHAFSTHTHIHTCISTPILTTTTPPLNNLSLLLTCRQIHHEAALLAYTLTTFLTTSWRPNPLATRLASARLSEEQAKCINSLTLASHLADNFLTSGDTGAGHHTVVRRFVMFLEGVVGLTTPNPPLRGGGSSKLATTARLPALEEIQVLYDRRSDKRAFNFKGLLLGEDRRIERMLKHVMGLTNSGVEFVQTGQFELGGASKVERVGYVLRWGGAGTGTAKRELRVEFLGFWGPSEEEFRKIRDAKLAVIQDEGPTVWEARRRERPFLTAGESDPARRMTRHEHARRSLGNEQGGRSARSSLGADASWIGRSPRSSLGGRLSARSSMGEGQ</sequence>
<keyword evidence="3" id="KW-1185">Reference proteome</keyword>
<accession>A0A8E2JGK1</accession>
<protein>
    <recommendedName>
        <fullName evidence="4">F-box domain-containing protein</fullName>
    </recommendedName>
</protein>
<gene>
    <name evidence="2" type="ORF">K432DRAFT_403677</name>
</gene>
<proteinExistence type="predicted"/>
<feature type="compositionally biased region" description="Low complexity" evidence="1">
    <location>
        <begin position="331"/>
        <end position="352"/>
    </location>
</feature>
<feature type="region of interest" description="Disordered" evidence="1">
    <location>
        <begin position="282"/>
        <end position="352"/>
    </location>
</feature>
<dbReference type="Proteomes" id="UP000250266">
    <property type="component" value="Unassembled WGS sequence"/>
</dbReference>
<evidence type="ECO:0000313" key="3">
    <source>
        <dbReference type="Proteomes" id="UP000250266"/>
    </source>
</evidence>